<evidence type="ECO:0000256" key="2">
    <source>
        <dbReference type="ARBA" id="ARBA00004993"/>
    </source>
</evidence>
<evidence type="ECO:0000256" key="5">
    <source>
        <dbReference type="ARBA" id="ARBA00019087"/>
    </source>
</evidence>
<comment type="catalytic activity">
    <reaction evidence="11">
        <text>apo-[peptidyl-carrier protein] + CoA = holo-[peptidyl-carrier protein] + adenosine 3',5'-bisphosphate + H(+)</text>
        <dbReference type="Rhea" id="RHEA:46228"/>
        <dbReference type="Rhea" id="RHEA-COMP:11479"/>
        <dbReference type="Rhea" id="RHEA-COMP:11480"/>
        <dbReference type="ChEBI" id="CHEBI:15378"/>
        <dbReference type="ChEBI" id="CHEBI:29999"/>
        <dbReference type="ChEBI" id="CHEBI:57287"/>
        <dbReference type="ChEBI" id="CHEBI:58343"/>
        <dbReference type="ChEBI" id="CHEBI:64479"/>
    </reaction>
</comment>
<dbReference type="PRINTS" id="PR01399">
    <property type="entry name" value="ENTSNTHTASED"/>
</dbReference>
<organism evidence="16 17">
    <name type="scientific">Sulfitobacter sediminilitoris</name>
    <dbReference type="NCBI Taxonomy" id="2698830"/>
    <lineage>
        <taxon>Bacteria</taxon>
        <taxon>Pseudomonadati</taxon>
        <taxon>Pseudomonadota</taxon>
        <taxon>Alphaproteobacteria</taxon>
        <taxon>Rhodobacterales</taxon>
        <taxon>Roseobacteraceae</taxon>
        <taxon>Sulfitobacter</taxon>
    </lineage>
</organism>
<evidence type="ECO:0000256" key="11">
    <source>
        <dbReference type="ARBA" id="ARBA00049191"/>
    </source>
</evidence>
<keyword evidence="13" id="KW-0479">Metal-binding</keyword>
<dbReference type="AlphaFoldDB" id="A0A6P0CA52"/>
<feature type="binding site" evidence="13">
    <location>
        <position position="119"/>
    </location>
    <ligand>
        <name>Mg(2+)</name>
        <dbReference type="ChEBI" id="CHEBI:18420"/>
    </ligand>
</feature>
<dbReference type="Proteomes" id="UP000468591">
    <property type="component" value="Unassembled WGS sequence"/>
</dbReference>
<dbReference type="InterPro" id="IPR041354">
    <property type="entry name" value="4PPT_N"/>
</dbReference>
<dbReference type="GO" id="GO:0000287">
    <property type="term" value="F:magnesium ion binding"/>
    <property type="evidence" value="ECO:0007669"/>
    <property type="project" value="InterPro"/>
</dbReference>
<dbReference type="GO" id="GO:0008897">
    <property type="term" value="F:holo-[acyl-carrier-protein] synthase activity"/>
    <property type="evidence" value="ECO:0007669"/>
    <property type="project" value="InterPro"/>
</dbReference>
<sequence length="230" mass="24264">MQLGSPDRLDQAQAVISTLFDGPVSIAVTDPRVRQPEPMAGEDAHLTRAFPARRNEFAAGRAAARAAMAGLGLDARSIPATEDRAPVWPAGIQGSISHSDTLCAAAVTDAPLLIGLDIEPNTDLTPGLLSTICSYAEIARIAGPEQARLAKLIFSAKEAAYKAQYPASRMLFGFDHMDVTLDLTAQRFTATFVRPAGPFAAGDRLPGRFDAVDGHLVTAVTTRQVALKGA</sequence>
<reference evidence="16 17" key="1">
    <citation type="submission" date="2020-01" db="EMBL/GenBank/DDBJ databases">
        <title>Sulfitobacter sediminilitoris sp. nov., isolated from a tidal flat.</title>
        <authorList>
            <person name="Park S."/>
            <person name="Yoon J.-H."/>
        </authorList>
    </citation>
    <scope>NUCLEOTIDE SEQUENCE [LARGE SCALE GENOMIC DNA]</scope>
    <source>
        <strain evidence="16 17">JBTF-M27</strain>
    </source>
</reference>
<dbReference type="InterPro" id="IPR008278">
    <property type="entry name" value="4-PPantetheinyl_Trfase_dom"/>
</dbReference>
<comment type="pathway">
    <text evidence="2">Siderophore biosynthesis; enterobactin biosynthesis.</text>
</comment>
<evidence type="ECO:0000256" key="1">
    <source>
        <dbReference type="ARBA" id="ARBA00003937"/>
    </source>
</evidence>
<dbReference type="Pfam" id="PF01648">
    <property type="entry name" value="ACPS"/>
    <property type="match status" value="1"/>
</dbReference>
<feature type="binding site" evidence="12">
    <location>
        <position position="61"/>
    </location>
    <ligand>
        <name>CoA</name>
        <dbReference type="ChEBI" id="CHEBI:57287"/>
    </ligand>
</feature>
<accession>A0A6P0CA52</accession>
<gene>
    <name evidence="16" type="ORF">GV827_02245</name>
</gene>
<evidence type="ECO:0000256" key="7">
    <source>
        <dbReference type="ARBA" id="ARBA00023191"/>
    </source>
</evidence>
<evidence type="ECO:0000256" key="13">
    <source>
        <dbReference type="PIRSR" id="PIRSR603542-2"/>
    </source>
</evidence>
<comment type="subunit">
    <text evidence="4">EntB, EntD, EntE, and EntF form a multienzyme complex called enterobactin synthase.</text>
</comment>
<evidence type="ECO:0000259" key="14">
    <source>
        <dbReference type="Pfam" id="PF01648"/>
    </source>
</evidence>
<name>A0A6P0CA52_9RHOB</name>
<dbReference type="InterPro" id="IPR003542">
    <property type="entry name" value="Enbac_synth_compD-like"/>
</dbReference>
<keyword evidence="17" id="KW-1185">Reference proteome</keyword>
<evidence type="ECO:0000313" key="17">
    <source>
        <dbReference type="Proteomes" id="UP000468591"/>
    </source>
</evidence>
<evidence type="ECO:0000313" key="16">
    <source>
        <dbReference type="EMBL" id="NEK21224.1"/>
    </source>
</evidence>
<feature type="binding site" evidence="13">
    <location>
        <position position="117"/>
    </location>
    <ligand>
        <name>Mg(2+)</name>
        <dbReference type="ChEBI" id="CHEBI:18420"/>
    </ligand>
</feature>
<dbReference type="PANTHER" id="PTHR38096:SF1">
    <property type="entry name" value="ENTEROBACTIN SYNTHASE COMPONENT D"/>
    <property type="match status" value="1"/>
</dbReference>
<feature type="binding site" evidence="12">
    <location>
        <position position="53"/>
    </location>
    <ligand>
        <name>CoA</name>
        <dbReference type="ChEBI" id="CHEBI:57287"/>
    </ligand>
</feature>
<evidence type="ECO:0000256" key="9">
    <source>
        <dbReference type="ARBA" id="ARBA00031996"/>
    </source>
</evidence>
<evidence type="ECO:0000256" key="4">
    <source>
        <dbReference type="ARBA" id="ARBA00011503"/>
    </source>
</evidence>
<feature type="binding site" evidence="12">
    <location>
        <position position="162"/>
    </location>
    <ligand>
        <name>CoA</name>
        <dbReference type="ChEBI" id="CHEBI:57287"/>
    </ligand>
</feature>
<evidence type="ECO:0000256" key="10">
    <source>
        <dbReference type="ARBA" id="ARBA00049176"/>
    </source>
</evidence>
<dbReference type="Gene3D" id="3.90.470.20">
    <property type="entry name" value="4'-phosphopantetheinyl transferase domain"/>
    <property type="match status" value="1"/>
</dbReference>
<dbReference type="GO" id="GO:0005886">
    <property type="term" value="C:plasma membrane"/>
    <property type="evidence" value="ECO:0007669"/>
    <property type="project" value="TreeGrafter"/>
</dbReference>
<protein>
    <recommendedName>
        <fullName evidence="5">Enterobactin synthase component D</fullName>
    </recommendedName>
    <alternativeName>
        <fullName evidence="8">4'-phosphopantetheinyl transferase EntD</fullName>
    </alternativeName>
    <alternativeName>
        <fullName evidence="9">Enterochelin synthase D</fullName>
    </alternativeName>
</protein>
<dbReference type="GO" id="GO:0009239">
    <property type="term" value="P:enterobactin biosynthetic process"/>
    <property type="evidence" value="ECO:0007669"/>
    <property type="project" value="UniProtKB-UniPathway"/>
</dbReference>
<proteinExistence type="inferred from homology"/>
<evidence type="ECO:0000259" key="15">
    <source>
        <dbReference type="Pfam" id="PF17837"/>
    </source>
</evidence>
<dbReference type="PANTHER" id="PTHR38096">
    <property type="entry name" value="ENTEROBACTIN SYNTHASE COMPONENT D"/>
    <property type="match status" value="1"/>
</dbReference>
<dbReference type="GO" id="GO:0009366">
    <property type="term" value="C:enterobactin synthetase complex"/>
    <property type="evidence" value="ECO:0007669"/>
    <property type="project" value="InterPro"/>
</dbReference>
<evidence type="ECO:0000256" key="3">
    <source>
        <dbReference type="ARBA" id="ARBA00008342"/>
    </source>
</evidence>
<dbReference type="SUPFAM" id="SSF56214">
    <property type="entry name" value="4'-phosphopantetheinyl transferase"/>
    <property type="match status" value="1"/>
</dbReference>
<keyword evidence="7" id="KW-0259">Enterobactin biosynthesis</keyword>
<comment type="function">
    <text evidence="1">Involved in the biosynthesis of the siderophore enterobactin (enterochelin), which is a macrocyclic trimeric lactone of N-(2,3-dihydroxybenzoyl)-serine. The serine trilactone serves as a scaffolding for the three catechol functionalities that provide hexadentate coordination for the tightly ligated iron(2+) atoms. Plays an essential role in the assembly of the enterobactin by catalyzing the transfer of the 4'-phosphopantetheine (Ppant) moiety from coenzyme A to the apo-domains of both EntB (ArCP domain) and EntF (PCP domain) to yield their holo-forms which make them competent for the activation of 2,3-dihydroxybenzoate (DHB) and L-serine, respectively.</text>
</comment>
<keyword evidence="13" id="KW-0460">Magnesium</keyword>
<dbReference type="UniPathway" id="UPA00017"/>
<feature type="binding site" evidence="12">
    <location>
        <position position="158"/>
    </location>
    <ligand>
        <name>CoA</name>
        <dbReference type="ChEBI" id="CHEBI:57287"/>
    </ligand>
</feature>
<comment type="caution">
    <text evidence="16">The sequence shown here is derived from an EMBL/GenBank/DDBJ whole genome shotgun (WGS) entry which is preliminary data.</text>
</comment>
<dbReference type="EMBL" id="JAABNT010000001">
    <property type="protein sequence ID" value="NEK21224.1"/>
    <property type="molecule type" value="Genomic_DNA"/>
</dbReference>
<comment type="catalytic activity">
    <reaction evidence="10">
        <text>apo-[aryl-carrier protein] + CoA = holo-[aryl-carrier protein] + adenosine 3',5'-bisphosphate + H(+)</text>
        <dbReference type="Rhea" id="RHEA:48404"/>
        <dbReference type="Rhea" id="RHEA-COMP:15903"/>
        <dbReference type="Rhea" id="RHEA-COMP:17557"/>
        <dbReference type="ChEBI" id="CHEBI:15378"/>
        <dbReference type="ChEBI" id="CHEBI:29999"/>
        <dbReference type="ChEBI" id="CHEBI:57287"/>
        <dbReference type="ChEBI" id="CHEBI:58343"/>
        <dbReference type="ChEBI" id="CHEBI:64479"/>
    </reaction>
</comment>
<feature type="binding site" evidence="13">
    <location>
        <position position="118"/>
    </location>
    <ligand>
        <name>Mg(2+)</name>
        <dbReference type="ChEBI" id="CHEBI:18420"/>
    </ligand>
</feature>
<feature type="domain" description="4'-phosphopantetheinyl transferase N-terminal" evidence="15">
    <location>
        <begin position="42"/>
        <end position="107"/>
    </location>
</feature>
<dbReference type="RefSeq" id="WP_164352051.1">
    <property type="nucleotide sequence ID" value="NZ_JAABNT010000001.1"/>
</dbReference>
<evidence type="ECO:0000256" key="8">
    <source>
        <dbReference type="ARBA" id="ARBA00029894"/>
    </source>
</evidence>
<comment type="cofactor">
    <cofactor evidence="13">
        <name>Mg(2+)</name>
        <dbReference type="ChEBI" id="CHEBI:18420"/>
    </cofactor>
</comment>
<evidence type="ECO:0000256" key="6">
    <source>
        <dbReference type="ARBA" id="ARBA00022679"/>
    </source>
</evidence>
<feature type="binding site" evidence="12">
    <location>
        <position position="117"/>
    </location>
    <ligand>
        <name>CoA</name>
        <dbReference type="ChEBI" id="CHEBI:57287"/>
    </ligand>
</feature>
<comment type="similarity">
    <text evidence="3">Belongs to the P-Pant transferase superfamily. EntD family.</text>
</comment>
<evidence type="ECO:0000256" key="12">
    <source>
        <dbReference type="PIRSR" id="PIRSR603542-1"/>
    </source>
</evidence>
<dbReference type="Pfam" id="PF17837">
    <property type="entry name" value="4PPT_N"/>
    <property type="match status" value="1"/>
</dbReference>
<keyword evidence="6 16" id="KW-0808">Transferase</keyword>
<feature type="domain" description="4'-phosphopantetheinyl transferase" evidence="14">
    <location>
        <begin position="114"/>
        <end position="186"/>
    </location>
</feature>
<dbReference type="InterPro" id="IPR037143">
    <property type="entry name" value="4-PPantetheinyl_Trfase_dom_sf"/>
</dbReference>
<feature type="binding site" evidence="12">
    <location>
        <begin position="97"/>
        <end position="98"/>
    </location>
    <ligand>
        <name>CoA</name>
        <dbReference type="ChEBI" id="CHEBI:57287"/>
    </ligand>
</feature>